<reference evidence="3 4" key="1">
    <citation type="submission" date="2017-02" db="EMBL/GenBank/DDBJ databases">
        <title>Genome sequence of Microcystis aeruginosa KW.</title>
        <authorList>
            <person name="Oh H.-M."/>
            <person name="Ahn C.-Y."/>
            <person name="Jeong H."/>
            <person name="Srivastava A."/>
            <person name="Lee H.-G."/>
            <person name="Kang S.-R."/>
        </authorList>
    </citation>
    <scope>NUCLEOTIDE SEQUENCE [LARGE SCALE GENOMIC DNA]</scope>
    <source>
        <strain evidence="3 4">KW</strain>
    </source>
</reference>
<protein>
    <submittedName>
        <fullName evidence="3">Plasmid stabilization system protein</fullName>
    </submittedName>
</protein>
<evidence type="ECO:0000313" key="4">
    <source>
        <dbReference type="Proteomes" id="UP000189835"/>
    </source>
</evidence>
<dbReference type="AlphaFoldDB" id="A0A1V4BTZ8"/>
<accession>A0A1V4BTZ8</accession>
<keyword evidence="2" id="KW-0812">Transmembrane</keyword>
<organism evidence="3 4">
    <name type="scientific">Microcystis aeruginosa KW</name>
    <dbReference type="NCBI Taxonomy" id="1960155"/>
    <lineage>
        <taxon>Bacteria</taxon>
        <taxon>Bacillati</taxon>
        <taxon>Cyanobacteriota</taxon>
        <taxon>Cyanophyceae</taxon>
        <taxon>Oscillatoriophycideae</taxon>
        <taxon>Chroococcales</taxon>
        <taxon>Microcystaceae</taxon>
        <taxon>Microcystis</taxon>
    </lineage>
</organism>
<evidence type="ECO:0000256" key="1">
    <source>
        <dbReference type="ARBA" id="ARBA00022649"/>
    </source>
</evidence>
<dbReference type="InterPro" id="IPR035093">
    <property type="entry name" value="RelE/ParE_toxin_dom_sf"/>
</dbReference>
<dbReference type="RefSeq" id="WP_002798430.1">
    <property type="nucleotide sequence ID" value="NZ_MVGR01000004.1"/>
</dbReference>
<dbReference type="Proteomes" id="UP000189835">
    <property type="component" value="Unassembled WGS sequence"/>
</dbReference>
<gene>
    <name evidence="3" type="ORF">B1L04_19020</name>
</gene>
<evidence type="ECO:0000313" key="3">
    <source>
        <dbReference type="EMBL" id="OPF17953.1"/>
    </source>
</evidence>
<dbReference type="EMBL" id="MVGR01000004">
    <property type="protein sequence ID" value="OPF17953.1"/>
    <property type="molecule type" value="Genomic_DNA"/>
</dbReference>
<feature type="transmembrane region" description="Helical" evidence="2">
    <location>
        <begin position="66"/>
        <end position="87"/>
    </location>
</feature>
<sequence length="100" mass="11946">MKPVIIHSEARRELDNAIQYYEKQKIGLGLDLLSEIEQALEKIKINPNLGTAHTIEGMRRYLIRRFPYIIFYVEFEAFIWVVAIAHGKRKPDYWKKRNLE</sequence>
<name>A0A1V4BTZ8_MICAE</name>
<evidence type="ECO:0000256" key="2">
    <source>
        <dbReference type="SAM" id="Phobius"/>
    </source>
</evidence>
<proteinExistence type="predicted"/>
<keyword evidence="2" id="KW-1133">Transmembrane helix</keyword>
<dbReference type="InterPro" id="IPR007712">
    <property type="entry name" value="RelE/ParE_toxin"/>
</dbReference>
<keyword evidence="1" id="KW-1277">Toxin-antitoxin system</keyword>
<dbReference type="Pfam" id="PF05016">
    <property type="entry name" value="ParE_toxin"/>
    <property type="match status" value="1"/>
</dbReference>
<comment type="caution">
    <text evidence="3">The sequence shown here is derived from an EMBL/GenBank/DDBJ whole genome shotgun (WGS) entry which is preliminary data.</text>
</comment>
<keyword evidence="2" id="KW-0472">Membrane</keyword>
<dbReference type="Gene3D" id="3.30.2310.20">
    <property type="entry name" value="RelE-like"/>
    <property type="match status" value="1"/>
</dbReference>